<dbReference type="Proteomes" id="UP000520767">
    <property type="component" value="Unassembled WGS sequence"/>
</dbReference>
<dbReference type="AlphaFoldDB" id="A0A7W7VEW9"/>
<name>A0A7W7VEW9_9PSEU</name>
<sequence>MVDDPDPAAAHCARCGRSRAEAPSAEALAWVMTHDERGRSWLCPACARAHVRDIEGKLPDEYW</sequence>
<proteinExistence type="predicted"/>
<evidence type="ECO:0000313" key="1">
    <source>
        <dbReference type="EMBL" id="MBB4907410.1"/>
    </source>
</evidence>
<gene>
    <name evidence="1" type="ORF">FHR82_003652</name>
</gene>
<dbReference type="EMBL" id="JACHJQ010000004">
    <property type="protein sequence ID" value="MBB4907410.1"/>
    <property type="molecule type" value="Genomic_DNA"/>
</dbReference>
<comment type="caution">
    <text evidence="1">The sequence shown here is derived from an EMBL/GenBank/DDBJ whole genome shotgun (WGS) entry which is preliminary data.</text>
</comment>
<dbReference type="RefSeq" id="WP_184811612.1">
    <property type="nucleotide sequence ID" value="NZ_JACHJQ010000004.1"/>
</dbReference>
<keyword evidence="2" id="KW-1185">Reference proteome</keyword>
<reference evidence="1 2" key="1">
    <citation type="submission" date="2020-08" db="EMBL/GenBank/DDBJ databases">
        <title>Genomic Encyclopedia of Type Strains, Phase III (KMG-III): the genomes of soil and plant-associated and newly described type strains.</title>
        <authorList>
            <person name="Whitman W."/>
        </authorList>
    </citation>
    <scope>NUCLEOTIDE SEQUENCE [LARGE SCALE GENOMIC DNA]</scope>
    <source>
        <strain evidence="1 2">CECT 8960</strain>
    </source>
</reference>
<protein>
    <submittedName>
        <fullName evidence="1">Transposase</fullName>
    </submittedName>
</protein>
<accession>A0A7W7VEW9</accession>
<organism evidence="1 2">
    <name type="scientific">Actinophytocola algeriensis</name>
    <dbReference type="NCBI Taxonomy" id="1768010"/>
    <lineage>
        <taxon>Bacteria</taxon>
        <taxon>Bacillati</taxon>
        <taxon>Actinomycetota</taxon>
        <taxon>Actinomycetes</taxon>
        <taxon>Pseudonocardiales</taxon>
        <taxon>Pseudonocardiaceae</taxon>
    </lineage>
</organism>
<evidence type="ECO:0000313" key="2">
    <source>
        <dbReference type="Proteomes" id="UP000520767"/>
    </source>
</evidence>